<dbReference type="InterPro" id="IPR051239">
    <property type="entry name" value="2'-dNMP_N-hydrolase"/>
</dbReference>
<protein>
    <submittedName>
        <fullName evidence="1">Nucleoside 2-deoxyribosyltransferase</fullName>
    </submittedName>
</protein>
<dbReference type="PANTHER" id="PTHR15364:SF0">
    <property type="entry name" value="2'-DEOXYNUCLEOSIDE 5'-PHOSPHATE N-HYDROLASE 1"/>
    <property type="match status" value="1"/>
</dbReference>
<evidence type="ECO:0000313" key="2">
    <source>
        <dbReference type="Proteomes" id="UP001437460"/>
    </source>
</evidence>
<dbReference type="EMBL" id="JBBMFJ010000016">
    <property type="protein sequence ID" value="MEQ2563258.1"/>
    <property type="molecule type" value="Genomic_DNA"/>
</dbReference>
<keyword evidence="2" id="KW-1185">Reference proteome</keyword>
<dbReference type="Proteomes" id="UP001437460">
    <property type="component" value="Unassembled WGS sequence"/>
</dbReference>
<proteinExistence type="predicted"/>
<dbReference type="Gene3D" id="3.40.50.450">
    <property type="match status" value="1"/>
</dbReference>
<dbReference type="RefSeq" id="WP_349229438.1">
    <property type="nucleotide sequence ID" value="NZ_JBBMFJ010000016.1"/>
</dbReference>
<organism evidence="1 2">
    <name type="scientific">Ventrimonas faecis</name>
    <dbReference type="NCBI Taxonomy" id="3133170"/>
    <lineage>
        <taxon>Bacteria</taxon>
        <taxon>Bacillati</taxon>
        <taxon>Bacillota</taxon>
        <taxon>Clostridia</taxon>
        <taxon>Lachnospirales</taxon>
        <taxon>Lachnospiraceae</taxon>
        <taxon>Ventrimonas</taxon>
    </lineage>
</organism>
<dbReference type="SUPFAM" id="SSF52309">
    <property type="entry name" value="N-(deoxy)ribosyltransferase-like"/>
    <property type="match status" value="1"/>
</dbReference>
<dbReference type="PANTHER" id="PTHR15364">
    <property type="entry name" value="2'-DEOXYNUCLEOSIDE 5'-PHOSPHATE N-HYDROLASE 1"/>
    <property type="match status" value="1"/>
</dbReference>
<comment type="caution">
    <text evidence="1">The sequence shown here is derived from an EMBL/GenBank/DDBJ whole genome shotgun (WGS) entry which is preliminary data.</text>
</comment>
<dbReference type="Pfam" id="PF05014">
    <property type="entry name" value="Nuc_deoxyrib_tr"/>
    <property type="match status" value="1"/>
</dbReference>
<reference evidence="1 2" key="1">
    <citation type="submission" date="2024-03" db="EMBL/GenBank/DDBJ databases">
        <title>Human intestinal bacterial collection.</title>
        <authorList>
            <person name="Pauvert C."/>
            <person name="Hitch T.C.A."/>
            <person name="Clavel T."/>
        </authorList>
    </citation>
    <scope>NUCLEOTIDE SEQUENCE [LARGE SCALE GENOMIC DNA]</scope>
    <source>
        <strain evidence="1 2">CLA-AP-H27</strain>
    </source>
</reference>
<gene>
    <name evidence="1" type="ORF">WMO41_08815</name>
</gene>
<evidence type="ECO:0000313" key="1">
    <source>
        <dbReference type="EMBL" id="MEQ2563258.1"/>
    </source>
</evidence>
<accession>A0ABV1HMR7</accession>
<dbReference type="InterPro" id="IPR007710">
    <property type="entry name" value="Nucleoside_deoxyribTrfase"/>
</dbReference>
<name>A0ABV1HMR7_9FIRM</name>
<sequence>MDRIYVAGFDVFYPDWREKRYLEYRALCAGYGFEMQAQKAAPDAGKTLGERIFLKNIHCIEISDYVVANVNCFRGGEPDSGTCFEIGYAYALGKKIYGYLNDTRTMMEKIGGETDQDGFLVENFDLPVNLMLGCSMTLIQGDLEHCLQEIRRRERKG</sequence>